<dbReference type="GeneID" id="54358463"/>
<accession>A0A6J3MJ31</accession>
<dbReference type="OrthoDB" id="3001700at2759"/>
<dbReference type="Proteomes" id="UP000504637">
    <property type="component" value="Unplaced"/>
</dbReference>
<protein>
    <submittedName>
        <fullName evidence="3">Uncharacterized protein</fullName>
    </submittedName>
</protein>
<name>A0A6J3MJ31_9PEZI</name>
<reference evidence="3" key="3">
    <citation type="submission" date="2025-08" db="UniProtKB">
        <authorList>
            <consortium name="RefSeq"/>
        </authorList>
    </citation>
    <scope>IDENTIFICATION</scope>
    <source>
        <strain evidence="3">CBS 342.82</strain>
    </source>
</reference>
<gene>
    <name evidence="3" type="ORF">K489DRAFT_309864</name>
</gene>
<evidence type="ECO:0000313" key="2">
    <source>
        <dbReference type="Proteomes" id="UP000504637"/>
    </source>
</evidence>
<keyword evidence="2" id="KW-1185">Reference proteome</keyword>
<reference evidence="3" key="1">
    <citation type="submission" date="2020-01" db="EMBL/GenBank/DDBJ databases">
        <authorList>
            <consortium name="DOE Joint Genome Institute"/>
            <person name="Haridas S."/>
            <person name="Albert R."/>
            <person name="Binder M."/>
            <person name="Bloem J."/>
            <person name="Labutti K."/>
            <person name="Salamov A."/>
            <person name="Andreopoulos B."/>
            <person name="Baker S.E."/>
            <person name="Barry K."/>
            <person name="Bills G."/>
            <person name="Bluhm B.H."/>
            <person name="Cannon C."/>
            <person name="Castanera R."/>
            <person name="Culley D.E."/>
            <person name="Daum C."/>
            <person name="Ezra D."/>
            <person name="Gonzalez J.B."/>
            <person name="Henrissat B."/>
            <person name="Kuo A."/>
            <person name="Liang C."/>
            <person name="Lipzen A."/>
            <person name="Lutzoni F."/>
            <person name="Magnuson J."/>
            <person name="Mondo S."/>
            <person name="Nolan M."/>
            <person name="Ohm R."/>
            <person name="Pangilinan J."/>
            <person name="Park H.-J."/>
            <person name="Ramirez L."/>
            <person name="Alfaro M."/>
            <person name="Sun H."/>
            <person name="Tritt A."/>
            <person name="Yoshinaga Y."/>
            <person name="Zwiers L.-H."/>
            <person name="Turgeon B.G."/>
            <person name="Goodwin S.B."/>
            <person name="Spatafora J.W."/>
            <person name="Crous P.W."/>
            <person name="Grigoriev I.V."/>
        </authorList>
    </citation>
    <scope>NUCLEOTIDE SEQUENCE</scope>
    <source>
        <strain evidence="3">CBS 342.82</strain>
    </source>
</reference>
<dbReference type="RefSeq" id="XP_033464931.1">
    <property type="nucleotide sequence ID" value="XM_033600663.1"/>
</dbReference>
<evidence type="ECO:0000313" key="3">
    <source>
        <dbReference type="RefSeq" id="XP_033464931.1"/>
    </source>
</evidence>
<organism evidence="3">
    <name type="scientific">Dissoconium aciculare CBS 342.82</name>
    <dbReference type="NCBI Taxonomy" id="1314786"/>
    <lineage>
        <taxon>Eukaryota</taxon>
        <taxon>Fungi</taxon>
        <taxon>Dikarya</taxon>
        <taxon>Ascomycota</taxon>
        <taxon>Pezizomycotina</taxon>
        <taxon>Dothideomycetes</taxon>
        <taxon>Dothideomycetidae</taxon>
        <taxon>Mycosphaerellales</taxon>
        <taxon>Dissoconiaceae</taxon>
        <taxon>Dissoconium</taxon>
    </lineage>
</organism>
<feature type="compositionally biased region" description="Basic and acidic residues" evidence="1">
    <location>
        <begin position="164"/>
        <end position="175"/>
    </location>
</feature>
<dbReference type="AlphaFoldDB" id="A0A6J3MJ31"/>
<proteinExistence type="predicted"/>
<feature type="region of interest" description="Disordered" evidence="1">
    <location>
        <begin position="112"/>
        <end position="175"/>
    </location>
</feature>
<reference evidence="3" key="2">
    <citation type="submission" date="2020-04" db="EMBL/GenBank/DDBJ databases">
        <authorList>
            <consortium name="NCBI Genome Project"/>
        </authorList>
    </citation>
    <scope>NUCLEOTIDE SEQUENCE</scope>
    <source>
        <strain evidence="3">CBS 342.82</strain>
    </source>
</reference>
<sequence>MNDEQKKQAFDALPEDKKQGKTIWYEWVKEGYHHQYENWMPWVEDLYLKWFTNDNKASYATRANLDKTKLSGNDQVDKLQDSINDTVAGQLGPAGMLQPVGDAFSKEGVNRAERGGKDADGSYGGPVSSATDPVVGGVKGGASTVGNTIGKGAEGVSTLLKGSGEGKKDGATKEK</sequence>
<evidence type="ECO:0000256" key="1">
    <source>
        <dbReference type="SAM" id="MobiDB-lite"/>
    </source>
</evidence>